<sequence length="130" mass="13961">MSTASASSARQSLALIRVGLATLLFVHGIARVYHDAVTPFGAFLDNRGFPFGLGFAWAVTLLELFAAPLLAWGRWVAPIALVFAGVYACGIWLVHASSGWFVVGLGRNGMEYSVLIITCLLALAWAHRGR</sequence>
<evidence type="ECO:0000313" key="8">
    <source>
        <dbReference type="EMBL" id="TDK23234.1"/>
    </source>
</evidence>
<evidence type="ECO:0000256" key="2">
    <source>
        <dbReference type="ARBA" id="ARBA00006679"/>
    </source>
</evidence>
<comment type="similarity">
    <text evidence="2">Belongs to the DoxX family.</text>
</comment>
<evidence type="ECO:0000313" key="9">
    <source>
        <dbReference type="Proteomes" id="UP000294796"/>
    </source>
</evidence>
<dbReference type="RefSeq" id="WP_133322226.1">
    <property type="nucleotide sequence ID" value="NZ_SMTF01000009.1"/>
</dbReference>
<feature type="transmembrane region" description="Helical" evidence="7">
    <location>
        <begin position="12"/>
        <end position="33"/>
    </location>
</feature>
<dbReference type="Proteomes" id="UP000294796">
    <property type="component" value="Unassembled WGS sequence"/>
</dbReference>
<accession>A0A4R5TPV2</accession>
<keyword evidence="9" id="KW-1185">Reference proteome</keyword>
<dbReference type="AlphaFoldDB" id="A0A4R5TPV2"/>
<dbReference type="Pfam" id="PF07681">
    <property type="entry name" value="DoxX"/>
    <property type="match status" value="1"/>
</dbReference>
<keyword evidence="3" id="KW-1003">Cell membrane</keyword>
<keyword evidence="5 7" id="KW-1133">Transmembrane helix</keyword>
<dbReference type="InterPro" id="IPR032808">
    <property type="entry name" value="DoxX"/>
</dbReference>
<evidence type="ECO:0000256" key="1">
    <source>
        <dbReference type="ARBA" id="ARBA00004651"/>
    </source>
</evidence>
<evidence type="ECO:0000256" key="4">
    <source>
        <dbReference type="ARBA" id="ARBA00022692"/>
    </source>
</evidence>
<feature type="transmembrane region" description="Helical" evidence="7">
    <location>
        <begin position="79"/>
        <end position="103"/>
    </location>
</feature>
<comment type="subcellular location">
    <subcellularLocation>
        <location evidence="1">Cell membrane</location>
        <topology evidence="1">Multi-pass membrane protein</topology>
    </subcellularLocation>
</comment>
<dbReference type="PANTHER" id="PTHR33452:SF1">
    <property type="entry name" value="INNER MEMBRANE PROTEIN YPHA-RELATED"/>
    <property type="match status" value="1"/>
</dbReference>
<dbReference type="InterPro" id="IPR051907">
    <property type="entry name" value="DoxX-like_oxidoreductase"/>
</dbReference>
<gene>
    <name evidence="8" type="ORF">E2F46_11490</name>
</gene>
<protein>
    <submittedName>
        <fullName evidence="8">DoxX family protein</fullName>
    </submittedName>
</protein>
<proteinExistence type="inferred from homology"/>
<keyword evidence="6 7" id="KW-0472">Membrane</keyword>
<feature type="transmembrane region" description="Helical" evidence="7">
    <location>
        <begin position="109"/>
        <end position="126"/>
    </location>
</feature>
<evidence type="ECO:0000256" key="6">
    <source>
        <dbReference type="ARBA" id="ARBA00023136"/>
    </source>
</evidence>
<evidence type="ECO:0000256" key="5">
    <source>
        <dbReference type="ARBA" id="ARBA00022989"/>
    </source>
</evidence>
<keyword evidence="4 7" id="KW-0812">Transmembrane</keyword>
<dbReference type="OrthoDB" id="8778559at2"/>
<comment type="caution">
    <text evidence="8">The sequence shown here is derived from an EMBL/GenBank/DDBJ whole genome shotgun (WGS) entry which is preliminary data.</text>
</comment>
<evidence type="ECO:0000256" key="3">
    <source>
        <dbReference type="ARBA" id="ARBA00022475"/>
    </source>
</evidence>
<feature type="transmembrane region" description="Helical" evidence="7">
    <location>
        <begin position="53"/>
        <end position="72"/>
    </location>
</feature>
<dbReference type="PANTHER" id="PTHR33452">
    <property type="entry name" value="OXIDOREDUCTASE CATD-RELATED"/>
    <property type="match status" value="1"/>
</dbReference>
<name>A0A4R5TPV2_9GAMM</name>
<organism evidence="8 9">
    <name type="scientific">Luteimonas aestuarii</name>
    <dbReference type="NCBI Taxonomy" id="453837"/>
    <lineage>
        <taxon>Bacteria</taxon>
        <taxon>Pseudomonadati</taxon>
        <taxon>Pseudomonadota</taxon>
        <taxon>Gammaproteobacteria</taxon>
        <taxon>Lysobacterales</taxon>
        <taxon>Lysobacteraceae</taxon>
        <taxon>Luteimonas</taxon>
    </lineage>
</organism>
<dbReference type="EMBL" id="SMTF01000009">
    <property type="protein sequence ID" value="TDK23234.1"/>
    <property type="molecule type" value="Genomic_DNA"/>
</dbReference>
<evidence type="ECO:0000256" key="7">
    <source>
        <dbReference type="SAM" id="Phobius"/>
    </source>
</evidence>
<reference evidence="8 9" key="1">
    <citation type="submission" date="2019-03" db="EMBL/GenBank/DDBJ databases">
        <title>Luteimonas zhaokaii sp.nov., isolated from the rectal contents of Plateau pika in Yushu, Qinghai Province, China.</title>
        <authorList>
            <person name="Zhang G."/>
        </authorList>
    </citation>
    <scope>NUCLEOTIDE SEQUENCE [LARGE SCALE GENOMIC DNA]</scope>
    <source>
        <strain evidence="8 9">B9</strain>
    </source>
</reference>
<dbReference type="GO" id="GO:0005886">
    <property type="term" value="C:plasma membrane"/>
    <property type="evidence" value="ECO:0007669"/>
    <property type="project" value="UniProtKB-SubCell"/>
</dbReference>